<evidence type="ECO:0000259" key="1">
    <source>
        <dbReference type="Pfam" id="PF16011"/>
    </source>
</evidence>
<dbReference type="GO" id="GO:0004553">
    <property type="term" value="F:hydrolase activity, hydrolyzing O-glycosyl compounds"/>
    <property type="evidence" value="ECO:0007669"/>
    <property type="project" value="InterPro"/>
</dbReference>
<feature type="domain" description="Carbohydrate-binding" evidence="1">
    <location>
        <begin position="14"/>
        <end position="207"/>
    </location>
</feature>
<dbReference type="CDD" id="cd09620">
    <property type="entry name" value="CBM9_like_3"/>
    <property type="match status" value="1"/>
</dbReference>
<dbReference type="EMBL" id="BRLB01000019">
    <property type="protein sequence ID" value="GKX31564.1"/>
    <property type="molecule type" value="Genomic_DNA"/>
</dbReference>
<sequence length="210" mass="24803">MNQYNVKMVKEKNINWDNIEGLTIDNYPWYEKGLKQTTHVKTLIHENYIKIKAYCEDIHSYSKETKLNGDVYLDSCFEFFVTPEDNLGGGYFNIEINCCGVLHMSYKDEEGNRVFCNEKQANRINITSSIQTETKNEAEDDRYWELLIAIPIEVLEEMSGKRIQYENETWYGNFYRCGGKTEPQYATWNNIEFEYPNFHLPKQFGKLVTS</sequence>
<dbReference type="GO" id="GO:0016052">
    <property type="term" value="P:carbohydrate catabolic process"/>
    <property type="evidence" value="ECO:0007669"/>
    <property type="project" value="InterPro"/>
</dbReference>
<accession>A0A9W6DI58</accession>
<dbReference type="RefSeq" id="WP_281818723.1">
    <property type="nucleotide sequence ID" value="NZ_BRLB01000019.1"/>
</dbReference>
<gene>
    <name evidence="2" type="ORF">SH1V18_40440</name>
</gene>
<dbReference type="Pfam" id="PF16011">
    <property type="entry name" value="CBM9_2"/>
    <property type="match status" value="1"/>
</dbReference>
<comment type="caution">
    <text evidence="2">The sequence shown here is derived from an EMBL/GenBank/DDBJ whole genome shotgun (WGS) entry which is preliminary data.</text>
</comment>
<reference evidence="2" key="1">
    <citation type="submission" date="2022-06" db="EMBL/GenBank/DDBJ databases">
        <title>Vallitalea longa sp. nov., an anaerobic bacterium isolated from marine sediment.</title>
        <authorList>
            <person name="Hirano S."/>
            <person name="Terahara T."/>
            <person name="Mori K."/>
            <person name="Hamada M."/>
            <person name="Matsumoto R."/>
            <person name="Kobayashi T."/>
        </authorList>
    </citation>
    <scope>NUCLEOTIDE SEQUENCE</scope>
    <source>
        <strain evidence="2">SH18-1</strain>
    </source>
</reference>
<keyword evidence="3" id="KW-1185">Reference proteome</keyword>
<organism evidence="2 3">
    <name type="scientific">Vallitalea longa</name>
    <dbReference type="NCBI Taxonomy" id="2936439"/>
    <lineage>
        <taxon>Bacteria</taxon>
        <taxon>Bacillati</taxon>
        <taxon>Bacillota</taxon>
        <taxon>Clostridia</taxon>
        <taxon>Lachnospirales</taxon>
        <taxon>Vallitaleaceae</taxon>
        <taxon>Vallitalea</taxon>
    </lineage>
</organism>
<proteinExistence type="predicted"/>
<dbReference type="Gene3D" id="2.60.40.1190">
    <property type="match status" value="1"/>
</dbReference>
<dbReference type="SUPFAM" id="SSF49344">
    <property type="entry name" value="CBD9-like"/>
    <property type="match status" value="1"/>
</dbReference>
<dbReference type="InterPro" id="IPR010502">
    <property type="entry name" value="Carb-bd_dom_fam9"/>
</dbReference>
<protein>
    <recommendedName>
        <fullName evidence="1">Carbohydrate-binding domain-containing protein</fullName>
    </recommendedName>
</protein>
<evidence type="ECO:0000313" key="3">
    <source>
        <dbReference type="Proteomes" id="UP001144256"/>
    </source>
</evidence>
<name>A0A9W6DI58_9FIRM</name>
<dbReference type="GO" id="GO:0030246">
    <property type="term" value="F:carbohydrate binding"/>
    <property type="evidence" value="ECO:0007669"/>
    <property type="project" value="InterPro"/>
</dbReference>
<dbReference type="Proteomes" id="UP001144256">
    <property type="component" value="Unassembled WGS sequence"/>
</dbReference>
<dbReference type="AlphaFoldDB" id="A0A9W6DI58"/>
<evidence type="ECO:0000313" key="2">
    <source>
        <dbReference type="EMBL" id="GKX31564.1"/>
    </source>
</evidence>